<dbReference type="GO" id="GO:0000155">
    <property type="term" value="F:phosphorelay sensor kinase activity"/>
    <property type="evidence" value="ECO:0007669"/>
    <property type="project" value="InterPro"/>
</dbReference>
<evidence type="ECO:0000256" key="5">
    <source>
        <dbReference type="ARBA" id="ARBA00022777"/>
    </source>
</evidence>
<dbReference type="EMBL" id="JAAZON010000004">
    <property type="protein sequence ID" value="NMC61538.1"/>
    <property type="molecule type" value="Genomic_DNA"/>
</dbReference>
<dbReference type="PRINTS" id="PR00344">
    <property type="entry name" value="BCTRLSENSOR"/>
</dbReference>
<feature type="modified residue" description="4-aspartylphosphate" evidence="6">
    <location>
        <position position="347"/>
    </location>
</feature>
<dbReference type="InterPro" id="IPR036097">
    <property type="entry name" value="HisK_dim/P_sf"/>
</dbReference>
<keyword evidence="5 10" id="KW-0418">Kinase</keyword>
<keyword evidence="4" id="KW-0808">Transferase</keyword>
<feature type="domain" description="Response regulatory" evidence="9">
    <location>
        <begin position="298"/>
        <end position="409"/>
    </location>
</feature>
<dbReference type="Pfam" id="PF00512">
    <property type="entry name" value="HisKA"/>
    <property type="match status" value="1"/>
</dbReference>
<dbReference type="PROSITE" id="PS50110">
    <property type="entry name" value="RESPONSE_REGULATORY"/>
    <property type="match status" value="1"/>
</dbReference>
<dbReference type="InterPro" id="IPR011006">
    <property type="entry name" value="CheY-like_superfamily"/>
</dbReference>
<evidence type="ECO:0000256" key="6">
    <source>
        <dbReference type="PROSITE-ProRule" id="PRU00169"/>
    </source>
</evidence>
<gene>
    <name evidence="10" type="ORF">GYA55_00065</name>
</gene>
<name>A0A7X9FNR8_9DELT</name>
<comment type="catalytic activity">
    <reaction evidence="1">
        <text>ATP + protein L-histidine = ADP + protein N-phospho-L-histidine.</text>
        <dbReference type="EC" id="2.7.13.3"/>
    </reaction>
</comment>
<dbReference type="InterPro" id="IPR004358">
    <property type="entry name" value="Sig_transdc_His_kin-like_C"/>
</dbReference>
<dbReference type="InterPro" id="IPR001789">
    <property type="entry name" value="Sig_transdc_resp-reg_receiver"/>
</dbReference>
<dbReference type="Gene3D" id="3.40.50.2300">
    <property type="match status" value="1"/>
</dbReference>
<proteinExistence type="predicted"/>
<feature type="domain" description="Histidine kinase" evidence="8">
    <location>
        <begin position="55"/>
        <end position="273"/>
    </location>
</feature>
<comment type="caution">
    <text evidence="10">The sequence shown here is derived from an EMBL/GenBank/DDBJ whole genome shotgun (WGS) entry which is preliminary data.</text>
</comment>
<dbReference type="InterPro" id="IPR003661">
    <property type="entry name" value="HisK_dim/P_dom"/>
</dbReference>
<dbReference type="SUPFAM" id="SSF47384">
    <property type="entry name" value="Homodimeric domain of signal transducing histidine kinase"/>
    <property type="match status" value="1"/>
</dbReference>
<dbReference type="AlphaFoldDB" id="A0A7X9FNR8"/>
<dbReference type="InterPro" id="IPR036890">
    <property type="entry name" value="HATPase_C_sf"/>
</dbReference>
<dbReference type="SMART" id="SM00388">
    <property type="entry name" value="HisKA"/>
    <property type="match status" value="1"/>
</dbReference>
<protein>
    <recommendedName>
        <fullName evidence="2">histidine kinase</fullName>
        <ecNumber evidence="2">2.7.13.3</ecNumber>
    </recommendedName>
</protein>
<dbReference type="PROSITE" id="PS50109">
    <property type="entry name" value="HIS_KIN"/>
    <property type="match status" value="1"/>
</dbReference>
<dbReference type="SUPFAM" id="SSF52172">
    <property type="entry name" value="CheY-like"/>
    <property type="match status" value="1"/>
</dbReference>
<dbReference type="PANTHER" id="PTHR43047:SF72">
    <property type="entry name" value="OSMOSENSING HISTIDINE PROTEIN KINASE SLN1"/>
    <property type="match status" value="1"/>
</dbReference>
<evidence type="ECO:0000259" key="9">
    <source>
        <dbReference type="PROSITE" id="PS50110"/>
    </source>
</evidence>
<dbReference type="CDD" id="cd00156">
    <property type="entry name" value="REC"/>
    <property type="match status" value="1"/>
</dbReference>
<dbReference type="Proteomes" id="UP000524246">
    <property type="component" value="Unassembled WGS sequence"/>
</dbReference>
<evidence type="ECO:0000259" key="8">
    <source>
        <dbReference type="PROSITE" id="PS50109"/>
    </source>
</evidence>
<feature type="signal peptide" evidence="7">
    <location>
        <begin position="1"/>
        <end position="21"/>
    </location>
</feature>
<evidence type="ECO:0000256" key="3">
    <source>
        <dbReference type="ARBA" id="ARBA00022553"/>
    </source>
</evidence>
<reference evidence="10 11" key="1">
    <citation type="journal article" date="2020" name="Biotechnol. Biofuels">
        <title>New insights from the biogas microbiome by comprehensive genome-resolved metagenomics of nearly 1600 species originating from multiple anaerobic digesters.</title>
        <authorList>
            <person name="Campanaro S."/>
            <person name="Treu L."/>
            <person name="Rodriguez-R L.M."/>
            <person name="Kovalovszki A."/>
            <person name="Ziels R.M."/>
            <person name="Maus I."/>
            <person name="Zhu X."/>
            <person name="Kougias P.G."/>
            <person name="Basile A."/>
            <person name="Luo G."/>
            <person name="Schluter A."/>
            <person name="Konstantinidis K.T."/>
            <person name="Angelidaki I."/>
        </authorList>
    </citation>
    <scope>NUCLEOTIDE SEQUENCE [LARGE SCALE GENOMIC DNA]</scope>
    <source>
        <strain evidence="10">AS27yjCOA_65</strain>
    </source>
</reference>
<dbReference type="EC" id="2.7.13.3" evidence="2"/>
<accession>A0A7X9FNR8</accession>
<dbReference type="Gene3D" id="1.10.287.130">
    <property type="match status" value="1"/>
</dbReference>
<evidence type="ECO:0000256" key="2">
    <source>
        <dbReference type="ARBA" id="ARBA00012438"/>
    </source>
</evidence>
<evidence type="ECO:0000256" key="7">
    <source>
        <dbReference type="SAM" id="SignalP"/>
    </source>
</evidence>
<feature type="chain" id="PRO_5030762177" description="histidine kinase" evidence="7">
    <location>
        <begin position="22"/>
        <end position="415"/>
    </location>
</feature>
<evidence type="ECO:0000313" key="11">
    <source>
        <dbReference type="Proteomes" id="UP000524246"/>
    </source>
</evidence>
<dbReference type="PANTHER" id="PTHR43047">
    <property type="entry name" value="TWO-COMPONENT HISTIDINE PROTEIN KINASE"/>
    <property type="match status" value="1"/>
</dbReference>
<dbReference type="GO" id="GO:0005886">
    <property type="term" value="C:plasma membrane"/>
    <property type="evidence" value="ECO:0007669"/>
    <property type="project" value="TreeGrafter"/>
</dbReference>
<evidence type="ECO:0000313" key="10">
    <source>
        <dbReference type="EMBL" id="NMC61538.1"/>
    </source>
</evidence>
<evidence type="ECO:0000256" key="1">
    <source>
        <dbReference type="ARBA" id="ARBA00000085"/>
    </source>
</evidence>
<dbReference type="InterPro" id="IPR005467">
    <property type="entry name" value="His_kinase_dom"/>
</dbReference>
<dbReference type="SUPFAM" id="SSF55874">
    <property type="entry name" value="ATPase domain of HSP90 chaperone/DNA topoisomerase II/histidine kinase"/>
    <property type="match status" value="1"/>
</dbReference>
<dbReference type="Pfam" id="PF02518">
    <property type="entry name" value="HATPase_c"/>
    <property type="match status" value="1"/>
</dbReference>
<dbReference type="GO" id="GO:0009927">
    <property type="term" value="F:histidine phosphotransfer kinase activity"/>
    <property type="evidence" value="ECO:0007669"/>
    <property type="project" value="TreeGrafter"/>
</dbReference>
<evidence type="ECO:0000256" key="4">
    <source>
        <dbReference type="ARBA" id="ARBA00022679"/>
    </source>
</evidence>
<dbReference type="FunFam" id="3.30.565.10:FF:000006">
    <property type="entry name" value="Sensor histidine kinase WalK"/>
    <property type="match status" value="1"/>
</dbReference>
<keyword evidence="7" id="KW-0732">Signal</keyword>
<dbReference type="Gene3D" id="3.30.565.10">
    <property type="entry name" value="Histidine kinase-like ATPase, C-terminal domain"/>
    <property type="match status" value="1"/>
</dbReference>
<sequence length="415" mass="45863">MFAVALSFSALLAAIAASLNALRSRAAFEVKLKSLLLELEQAKLLLKKRGDLANEVAHEIKNPITAILCSAEALDMMVGETLETPHRKSLKYIKEYGEYVLHLISDFLDLSMVEAHVKEAHPKSVEISGVVESVLGLLESSAMQKHIQLHFESYAPELAAYVDPRHLRQILFNLIQNAIKFSLECGAVEVICQDTFPKDQLRISVRDNGVGMEKDELERVFDPYWHNSKRKEGGHGLGLALCKSFVELAGGSINVESKVGVGSCFDVFLPRSNQSTETSSDSFSVDDASKIKPLLGYSFLLVDRDRGARESASALIEAWGGVVDNVSQATEALRLLSQKNFDALVLDASDERQHLSQIAHNLMNKQSTDIILTSKEPLKAELLEELKIKRVVEKPFSGKVLLQSLLDSTRAVLKH</sequence>
<keyword evidence="3 6" id="KW-0597">Phosphoprotein</keyword>
<dbReference type="InterPro" id="IPR003594">
    <property type="entry name" value="HATPase_dom"/>
</dbReference>
<organism evidence="10 11">
    <name type="scientific">SAR324 cluster bacterium</name>
    <dbReference type="NCBI Taxonomy" id="2024889"/>
    <lineage>
        <taxon>Bacteria</taxon>
        <taxon>Deltaproteobacteria</taxon>
        <taxon>SAR324 cluster</taxon>
    </lineage>
</organism>
<dbReference type="CDD" id="cd00082">
    <property type="entry name" value="HisKA"/>
    <property type="match status" value="1"/>
</dbReference>
<dbReference type="SMART" id="SM00387">
    <property type="entry name" value="HATPase_c"/>
    <property type="match status" value="1"/>
</dbReference>